<protein>
    <submittedName>
        <fullName evidence="1">Uncharacterized protein</fullName>
    </submittedName>
</protein>
<accession>A0A8X6KA44</accession>
<name>A0A8X6KA44_TRICU</name>
<reference evidence="1" key="1">
    <citation type="submission" date="2020-07" db="EMBL/GenBank/DDBJ databases">
        <title>Multicomponent nature underlies the extraordinary mechanical properties of spider dragline silk.</title>
        <authorList>
            <person name="Kono N."/>
            <person name="Nakamura H."/>
            <person name="Mori M."/>
            <person name="Yoshida Y."/>
            <person name="Ohtoshi R."/>
            <person name="Malay A.D."/>
            <person name="Moran D.A.P."/>
            <person name="Tomita M."/>
            <person name="Numata K."/>
            <person name="Arakawa K."/>
        </authorList>
    </citation>
    <scope>NUCLEOTIDE SEQUENCE</scope>
</reference>
<proteinExistence type="predicted"/>
<organism evidence="1 2">
    <name type="scientific">Trichonephila clavata</name>
    <name type="common">Joro spider</name>
    <name type="synonym">Nephila clavata</name>
    <dbReference type="NCBI Taxonomy" id="2740835"/>
    <lineage>
        <taxon>Eukaryota</taxon>
        <taxon>Metazoa</taxon>
        <taxon>Ecdysozoa</taxon>
        <taxon>Arthropoda</taxon>
        <taxon>Chelicerata</taxon>
        <taxon>Arachnida</taxon>
        <taxon>Araneae</taxon>
        <taxon>Araneomorphae</taxon>
        <taxon>Entelegynae</taxon>
        <taxon>Araneoidea</taxon>
        <taxon>Nephilidae</taxon>
        <taxon>Trichonephila</taxon>
    </lineage>
</organism>
<dbReference type="AlphaFoldDB" id="A0A8X6KA44"/>
<dbReference type="Proteomes" id="UP000887116">
    <property type="component" value="Unassembled WGS sequence"/>
</dbReference>
<sequence>MGYKTTSHTYIEEDPVEKLVVDIYCGLQNKSKCLKSELKSYLEGDLWIRTAKGDVYFYLHAFQTMPKQIYFYELECYPESSPELLLKQHTIRYSWMAKLST</sequence>
<keyword evidence="2" id="KW-1185">Reference proteome</keyword>
<evidence type="ECO:0000313" key="1">
    <source>
        <dbReference type="EMBL" id="GFQ67536.1"/>
    </source>
</evidence>
<comment type="caution">
    <text evidence="1">The sequence shown here is derived from an EMBL/GenBank/DDBJ whole genome shotgun (WGS) entry which is preliminary data.</text>
</comment>
<evidence type="ECO:0000313" key="2">
    <source>
        <dbReference type="Proteomes" id="UP000887116"/>
    </source>
</evidence>
<gene>
    <name evidence="1" type="ORF">TNCT_383961</name>
</gene>
<dbReference type="EMBL" id="BMAO01000536">
    <property type="protein sequence ID" value="GFQ67536.1"/>
    <property type="molecule type" value="Genomic_DNA"/>
</dbReference>